<dbReference type="SMART" id="SM00487">
    <property type="entry name" value="DEXDc"/>
    <property type="match status" value="1"/>
</dbReference>
<dbReference type="InterPro" id="IPR014001">
    <property type="entry name" value="Helicase_ATP-bd"/>
</dbReference>
<evidence type="ECO:0000256" key="4">
    <source>
        <dbReference type="ARBA" id="ARBA00022806"/>
    </source>
</evidence>
<sequence length="750" mass="80676">MTPTDPTDPSDPADQLALPLKRSVAAGSAAKLEKSLGLHTVGDLLRHYPRRYLKLNELTRVADLPLEQLVTMVGEVERVDVRQMQSRRGKIMNVVVGDADGQRLNLTFFNRIHYYERVLKPGVRGVFTGKVSVYRGNRQLAQPTFQAIEDTFGETWREGVPLNQVLPVYPASEKGGLDSGAIQRTVALVLDGLTELPDPIPADVRARHGLVGLREAFELVHRPPSIEAAYEQGLHRLRFEEAYVMQAALARRRVVDGAQPAVPRRAVAGGLVEALDAKLPFALTTGQAEIGATIAADLAEAHPMHRLLQGEVGSGKTLVALRAMLAVVDAGGQAALLAPTEVLAAQHHRSISGLLGDLALGGLAGLGTRVTLLTGSLNAASRRRALLEAASGEAGIVVGTHALLADKVQFADLGLVVVDEQHRFGVEQRDALRGKGSGDDPAVPHLLVMTATPIPRTVAMTVFGDLEVSSLTELPKGRAPIATHVVPEGDRRWVGRVWQRVAEEAGQGHQAFVVCPRIGEDEGPDDPDDADELEPVAEDPGGAAARRPARGCVAVLAELRERPELAGLSIELLHGRMAAEARDDVMRRFAAGQVDVLVATTVIEVGVDVPNATVMVVVDADRFGVSQLHQLRGRIGRGSAPGLALLITEVDEGPARERLDAVAATTDGFELARVDLEQRREGDVLGNRQSGGRSSLRLLRVLRDEKLIEEARHEAVAVVGADPELRGQPELRDAMQVWLDAEREIYLERG</sequence>
<evidence type="ECO:0000313" key="13">
    <source>
        <dbReference type="Proteomes" id="UP001612915"/>
    </source>
</evidence>
<evidence type="ECO:0000256" key="8">
    <source>
        <dbReference type="ARBA" id="ARBA00049819"/>
    </source>
</evidence>
<evidence type="ECO:0000256" key="1">
    <source>
        <dbReference type="ARBA" id="ARBA00022741"/>
    </source>
</evidence>
<dbReference type="InterPro" id="IPR033454">
    <property type="entry name" value="RecG_wedge"/>
</dbReference>
<dbReference type="RefSeq" id="WP_398280105.1">
    <property type="nucleotide sequence ID" value="NZ_JBITLV010000003.1"/>
</dbReference>
<accession>A0ABW8AP65</accession>
<feature type="domain" description="Helicase C-terminal" evidence="11">
    <location>
        <begin position="525"/>
        <end position="682"/>
    </location>
</feature>
<feature type="domain" description="Helicase ATP-binding" evidence="10">
    <location>
        <begin position="297"/>
        <end position="471"/>
    </location>
</feature>
<evidence type="ECO:0000256" key="5">
    <source>
        <dbReference type="ARBA" id="ARBA00022840"/>
    </source>
</evidence>
<dbReference type="InterPro" id="IPR027417">
    <property type="entry name" value="P-loop_NTPase"/>
</dbReference>
<evidence type="ECO:0000313" key="12">
    <source>
        <dbReference type="EMBL" id="MFI7587783.1"/>
    </source>
</evidence>
<dbReference type="Pfam" id="PF00270">
    <property type="entry name" value="DEAD"/>
    <property type="match status" value="1"/>
</dbReference>
<dbReference type="Proteomes" id="UP001612915">
    <property type="component" value="Unassembled WGS sequence"/>
</dbReference>
<dbReference type="GO" id="GO:0004386">
    <property type="term" value="F:helicase activity"/>
    <property type="evidence" value="ECO:0007669"/>
    <property type="project" value="UniProtKB-KW"/>
</dbReference>
<dbReference type="Pfam" id="PF00271">
    <property type="entry name" value="Helicase_C"/>
    <property type="match status" value="1"/>
</dbReference>
<evidence type="ECO:0000256" key="2">
    <source>
        <dbReference type="ARBA" id="ARBA00022763"/>
    </source>
</evidence>
<dbReference type="SMART" id="SM00490">
    <property type="entry name" value="HELICc"/>
    <property type="match status" value="1"/>
</dbReference>
<proteinExistence type="predicted"/>
<keyword evidence="4 12" id="KW-0347">Helicase</keyword>
<dbReference type="Gene3D" id="3.40.50.300">
    <property type="entry name" value="P-loop containing nucleotide triphosphate hydrolases"/>
    <property type="match status" value="2"/>
</dbReference>
<gene>
    <name evidence="12" type="ORF">ACIB24_11975</name>
</gene>
<keyword evidence="2" id="KW-0227">DNA damage</keyword>
<comment type="caution">
    <text evidence="12">The sequence shown here is derived from an EMBL/GenBank/DDBJ whole genome shotgun (WGS) entry which is preliminary data.</text>
</comment>
<name>A0ABW8AP65_9ACTN</name>
<dbReference type="PROSITE" id="PS51194">
    <property type="entry name" value="HELICASE_CTER"/>
    <property type="match status" value="1"/>
</dbReference>
<feature type="compositionally biased region" description="Acidic residues" evidence="9">
    <location>
        <begin position="521"/>
        <end position="537"/>
    </location>
</feature>
<reference evidence="12 13" key="1">
    <citation type="submission" date="2024-10" db="EMBL/GenBank/DDBJ databases">
        <title>The Natural Products Discovery Center: Release of the First 8490 Sequenced Strains for Exploring Actinobacteria Biosynthetic Diversity.</title>
        <authorList>
            <person name="Kalkreuter E."/>
            <person name="Kautsar S.A."/>
            <person name="Yang D."/>
            <person name="Bader C.D."/>
            <person name="Teijaro C.N."/>
            <person name="Fluegel L."/>
            <person name="Davis C.M."/>
            <person name="Simpson J.R."/>
            <person name="Lauterbach L."/>
            <person name="Steele A.D."/>
            <person name="Gui C."/>
            <person name="Meng S."/>
            <person name="Li G."/>
            <person name="Viehrig K."/>
            <person name="Ye F."/>
            <person name="Su P."/>
            <person name="Kiefer A.F."/>
            <person name="Nichols A."/>
            <person name="Cepeda A.J."/>
            <person name="Yan W."/>
            <person name="Fan B."/>
            <person name="Jiang Y."/>
            <person name="Adhikari A."/>
            <person name="Zheng C.-J."/>
            <person name="Schuster L."/>
            <person name="Cowan T.M."/>
            <person name="Smanski M.J."/>
            <person name="Chevrette M.G."/>
            <person name="De Carvalho L.P.S."/>
            <person name="Shen B."/>
        </authorList>
    </citation>
    <scope>NUCLEOTIDE SEQUENCE [LARGE SCALE GENOMIC DNA]</scope>
    <source>
        <strain evidence="12 13">NPDC049639</strain>
    </source>
</reference>
<evidence type="ECO:0000256" key="3">
    <source>
        <dbReference type="ARBA" id="ARBA00022801"/>
    </source>
</evidence>
<evidence type="ECO:0000259" key="10">
    <source>
        <dbReference type="PROSITE" id="PS51192"/>
    </source>
</evidence>
<protein>
    <recommendedName>
        <fullName evidence="8">Probable DNA 3'-5' helicase RecG</fullName>
    </recommendedName>
</protein>
<keyword evidence="7" id="KW-0234">DNA repair</keyword>
<dbReference type="Gene3D" id="2.40.50.140">
    <property type="entry name" value="Nucleic acid-binding proteins"/>
    <property type="match status" value="1"/>
</dbReference>
<dbReference type="Pfam" id="PF19833">
    <property type="entry name" value="RecG_dom3_C"/>
    <property type="match status" value="1"/>
</dbReference>
<evidence type="ECO:0000256" key="6">
    <source>
        <dbReference type="ARBA" id="ARBA00023125"/>
    </source>
</evidence>
<dbReference type="InterPro" id="IPR047112">
    <property type="entry name" value="RecG/Mfd"/>
</dbReference>
<keyword evidence="13" id="KW-1185">Reference proteome</keyword>
<dbReference type="SUPFAM" id="SSF50249">
    <property type="entry name" value="Nucleic acid-binding proteins"/>
    <property type="match status" value="1"/>
</dbReference>
<evidence type="ECO:0000256" key="9">
    <source>
        <dbReference type="SAM" id="MobiDB-lite"/>
    </source>
</evidence>
<dbReference type="SUPFAM" id="SSF52540">
    <property type="entry name" value="P-loop containing nucleoside triphosphate hydrolases"/>
    <property type="match status" value="1"/>
</dbReference>
<dbReference type="PANTHER" id="PTHR47964:SF1">
    <property type="entry name" value="ATP-DEPENDENT DNA HELICASE HOMOLOG RECG, CHLOROPLASTIC"/>
    <property type="match status" value="1"/>
</dbReference>
<evidence type="ECO:0000256" key="7">
    <source>
        <dbReference type="ARBA" id="ARBA00023204"/>
    </source>
</evidence>
<dbReference type="InterPro" id="IPR011545">
    <property type="entry name" value="DEAD/DEAH_box_helicase_dom"/>
</dbReference>
<dbReference type="InterPro" id="IPR045562">
    <property type="entry name" value="RecG_dom3_C"/>
</dbReference>
<keyword evidence="1" id="KW-0547">Nucleotide-binding</keyword>
<dbReference type="PROSITE" id="PS51192">
    <property type="entry name" value="HELICASE_ATP_BIND_1"/>
    <property type="match status" value="1"/>
</dbReference>
<dbReference type="CDD" id="cd04488">
    <property type="entry name" value="RecG_wedge_OBF"/>
    <property type="match status" value="1"/>
</dbReference>
<dbReference type="Pfam" id="PF17191">
    <property type="entry name" value="RecG_wedge"/>
    <property type="match status" value="1"/>
</dbReference>
<dbReference type="InterPro" id="IPR012340">
    <property type="entry name" value="NA-bd_OB-fold"/>
</dbReference>
<dbReference type="InterPro" id="IPR001650">
    <property type="entry name" value="Helicase_C-like"/>
</dbReference>
<organism evidence="12 13">
    <name type="scientific">Spongisporangium articulatum</name>
    <dbReference type="NCBI Taxonomy" id="3362603"/>
    <lineage>
        <taxon>Bacteria</taxon>
        <taxon>Bacillati</taxon>
        <taxon>Actinomycetota</taxon>
        <taxon>Actinomycetes</taxon>
        <taxon>Kineosporiales</taxon>
        <taxon>Kineosporiaceae</taxon>
        <taxon>Spongisporangium</taxon>
    </lineage>
</organism>
<keyword evidence="5" id="KW-0067">ATP-binding</keyword>
<dbReference type="PANTHER" id="PTHR47964">
    <property type="entry name" value="ATP-DEPENDENT DNA HELICASE HOMOLOG RECG, CHLOROPLASTIC"/>
    <property type="match status" value="1"/>
</dbReference>
<feature type="region of interest" description="Disordered" evidence="9">
    <location>
        <begin position="519"/>
        <end position="545"/>
    </location>
</feature>
<dbReference type="EMBL" id="JBITLV010000003">
    <property type="protein sequence ID" value="MFI7587783.1"/>
    <property type="molecule type" value="Genomic_DNA"/>
</dbReference>
<keyword evidence="6" id="KW-0238">DNA-binding</keyword>
<keyword evidence="3" id="KW-0378">Hydrolase</keyword>
<evidence type="ECO:0000259" key="11">
    <source>
        <dbReference type="PROSITE" id="PS51194"/>
    </source>
</evidence>